<dbReference type="GeneID" id="108044399"/>
<evidence type="ECO:0000256" key="1">
    <source>
        <dbReference type="SAM" id="MobiDB-lite"/>
    </source>
</evidence>
<dbReference type="OMA" id="EHRWDMA"/>
<gene>
    <name evidence="5" type="primary">LOC108044399</name>
    <name evidence="3" type="synonym">108044399</name>
</gene>
<feature type="compositionally biased region" description="Basic and acidic residues" evidence="1">
    <location>
        <begin position="227"/>
        <end position="253"/>
    </location>
</feature>
<evidence type="ECO:0000313" key="4">
    <source>
        <dbReference type="Proteomes" id="UP001652680"/>
    </source>
</evidence>
<keyword evidence="2" id="KW-0732">Signal</keyword>
<dbReference type="EnsemblMetazoa" id="XM_017123400.2">
    <property type="protein sequence ID" value="XP_016978889.1"/>
    <property type="gene ID" value="LOC108044399"/>
</dbReference>
<proteinExistence type="predicted"/>
<dbReference type="RefSeq" id="XP_016978889.1">
    <property type="nucleotide sequence ID" value="XM_017123400.1"/>
</dbReference>
<evidence type="ECO:0000313" key="5">
    <source>
        <dbReference type="RefSeq" id="XP_016978889.1"/>
    </source>
</evidence>
<feature type="region of interest" description="Disordered" evidence="1">
    <location>
        <begin position="213"/>
        <end position="253"/>
    </location>
</feature>
<evidence type="ECO:0000256" key="2">
    <source>
        <dbReference type="SAM" id="SignalP"/>
    </source>
</evidence>
<protein>
    <submittedName>
        <fullName evidence="5">Alpha/beta-gliadin clone PW1215</fullName>
    </submittedName>
</protein>
<dbReference type="Proteomes" id="UP001652680">
    <property type="component" value="Unassembled WGS sequence"/>
</dbReference>
<dbReference type="AlphaFoldDB" id="A0A6P4EQH5"/>
<keyword evidence="4" id="KW-1185">Reference proteome</keyword>
<evidence type="ECO:0000313" key="3">
    <source>
        <dbReference type="EnsemblMetazoa" id="XP_016978889.1"/>
    </source>
</evidence>
<reference evidence="3" key="3">
    <citation type="submission" date="2025-05" db="UniProtKB">
        <authorList>
            <consortium name="EnsemblMetazoa"/>
        </authorList>
    </citation>
    <scope>IDENTIFICATION</scope>
</reference>
<dbReference type="OrthoDB" id="8180894at2759"/>
<reference evidence="4" key="1">
    <citation type="journal article" date="2021" name="Elife">
        <title>Highly contiguous assemblies of 101 drosophilid genomes.</title>
        <authorList>
            <person name="Kim B.Y."/>
            <person name="Wang J.R."/>
            <person name="Miller D.E."/>
            <person name="Barmina O."/>
            <person name="Delaney E."/>
            <person name="Thompson A."/>
            <person name="Comeault A.A."/>
            <person name="Peede D."/>
            <person name="D'Agostino E.R."/>
            <person name="Pelaez J."/>
            <person name="Aguilar J.M."/>
            <person name="Haji D."/>
            <person name="Matsunaga T."/>
            <person name="Armstrong E.E."/>
            <person name="Zych M."/>
            <person name="Ogawa Y."/>
            <person name="Stamenkovic-Radak M."/>
            <person name="Jelic M."/>
            <person name="Veselinovic M.S."/>
            <person name="Tanaskovic M."/>
            <person name="Eric P."/>
            <person name="Gao J.J."/>
            <person name="Katoh T.K."/>
            <person name="Toda M.J."/>
            <person name="Watabe H."/>
            <person name="Watada M."/>
            <person name="Davis J.S."/>
            <person name="Moyle L.C."/>
            <person name="Manoli G."/>
            <person name="Bertolini E."/>
            <person name="Kostal V."/>
            <person name="Hawley R.S."/>
            <person name="Takahashi A."/>
            <person name="Jones C.D."/>
            <person name="Price D.K."/>
            <person name="Whiteman N."/>
            <person name="Kopp A."/>
            <person name="Matute D.R."/>
            <person name="Petrov D.A."/>
        </authorList>
    </citation>
    <scope>NUCLEOTIDE SEQUENCE [LARGE SCALE GENOMIC DNA]</scope>
</reference>
<organism evidence="5">
    <name type="scientific">Drosophila rhopaloa</name>
    <name type="common">Fruit fly</name>
    <dbReference type="NCBI Taxonomy" id="1041015"/>
    <lineage>
        <taxon>Eukaryota</taxon>
        <taxon>Metazoa</taxon>
        <taxon>Ecdysozoa</taxon>
        <taxon>Arthropoda</taxon>
        <taxon>Hexapoda</taxon>
        <taxon>Insecta</taxon>
        <taxon>Pterygota</taxon>
        <taxon>Neoptera</taxon>
        <taxon>Endopterygota</taxon>
        <taxon>Diptera</taxon>
        <taxon>Brachycera</taxon>
        <taxon>Muscomorpha</taxon>
        <taxon>Ephydroidea</taxon>
        <taxon>Drosophilidae</taxon>
        <taxon>Drosophila</taxon>
        <taxon>Sophophora</taxon>
    </lineage>
</organism>
<reference evidence="5" key="2">
    <citation type="submission" date="2025-04" db="UniProtKB">
        <authorList>
            <consortium name="RefSeq"/>
        </authorList>
    </citation>
    <scope>IDENTIFICATION</scope>
</reference>
<name>A0A6P4EQH5_DRORH</name>
<feature type="compositionally biased region" description="Low complexity" evidence="1">
    <location>
        <begin position="214"/>
        <end position="225"/>
    </location>
</feature>
<feature type="chain" id="PRO_5028259610" evidence="2">
    <location>
        <begin position="36"/>
        <end position="322"/>
    </location>
</feature>
<accession>A0A6P4EQH5</accession>
<sequence>MELPIGKLFGMLSQREMQMLLLPLQLLLLVSPAMLQQQHLIYHPRQLYYDSPRLRRFEYAAATPFVAGYSPPAPPPAVHYQQQTPHFQLINYRPSYPSLPLDYQQQQLPAPAPPLPPIYPQQSVQYQQRTIAPHAELAKYRYEGNYLPVQRVSLQQPQRRAEETQQLQQQHLQQQQQHLQQQQVQQAQQLYNVPPALFTSDVLHVIPPRIARLQEQQQQPSQTVQTERPRRFAKDQDTDVAESRSEPKSDRKVKETKYFHDIFMRFDGPNSRSHGHVLRHPKVQEKRFESQRGTNRYKGEVIWTDRQGGHGEHRWDMAQGKL</sequence>
<feature type="signal peptide" evidence="2">
    <location>
        <begin position="1"/>
        <end position="35"/>
    </location>
</feature>